<dbReference type="PRINTS" id="PR00380">
    <property type="entry name" value="KINESINHEAVY"/>
</dbReference>
<keyword evidence="4 6" id="KW-0067">ATP-binding</keyword>
<proteinExistence type="inferred from homology"/>
<evidence type="ECO:0000256" key="5">
    <source>
        <dbReference type="ARBA" id="ARBA00023054"/>
    </source>
</evidence>
<comment type="similarity">
    <text evidence="6">Belongs to the TRAFAC class myosin-kinesin ATPase superfamily. Kinesin family.</text>
</comment>
<feature type="region of interest" description="Disordered" evidence="8">
    <location>
        <begin position="839"/>
        <end position="938"/>
    </location>
</feature>
<evidence type="ECO:0000256" key="6">
    <source>
        <dbReference type="PROSITE-ProRule" id="PRU00283"/>
    </source>
</evidence>
<dbReference type="GO" id="GO:0008017">
    <property type="term" value="F:microtubule binding"/>
    <property type="evidence" value="ECO:0007669"/>
    <property type="project" value="InterPro"/>
</dbReference>
<dbReference type="HOGENOM" id="CLU_001982_0_0_1"/>
<evidence type="ECO:0000259" key="9">
    <source>
        <dbReference type="PROSITE" id="PS50067"/>
    </source>
</evidence>
<dbReference type="PANTHER" id="PTHR47969:SF15">
    <property type="entry name" value="CHROMOSOME-ASSOCIATED KINESIN KIF4A-RELATED"/>
    <property type="match status" value="1"/>
</dbReference>
<feature type="domain" description="Kinesin motor" evidence="9">
    <location>
        <begin position="1"/>
        <end position="448"/>
    </location>
</feature>
<feature type="coiled-coil region" evidence="7">
    <location>
        <begin position="695"/>
        <end position="774"/>
    </location>
</feature>
<dbReference type="OrthoDB" id="3176171at2759"/>
<dbReference type="GO" id="GO:0005737">
    <property type="term" value="C:cytoplasm"/>
    <property type="evidence" value="ECO:0007669"/>
    <property type="project" value="UniProtKB-SubCell"/>
</dbReference>
<dbReference type="GO" id="GO:0007018">
    <property type="term" value="P:microtubule-based movement"/>
    <property type="evidence" value="ECO:0007669"/>
    <property type="project" value="InterPro"/>
</dbReference>
<feature type="coiled-coil region" evidence="7">
    <location>
        <begin position="562"/>
        <end position="638"/>
    </location>
</feature>
<dbReference type="InterPro" id="IPR027417">
    <property type="entry name" value="P-loop_NTPase"/>
</dbReference>
<evidence type="ECO:0000313" key="10">
    <source>
        <dbReference type="EMBL" id="KIJ44279.1"/>
    </source>
</evidence>
<keyword evidence="11" id="KW-1185">Reference proteome</keyword>
<dbReference type="GO" id="GO:0051231">
    <property type="term" value="P:spindle elongation"/>
    <property type="evidence" value="ECO:0007669"/>
    <property type="project" value="TreeGrafter"/>
</dbReference>
<feature type="compositionally biased region" description="Basic and acidic residues" evidence="8">
    <location>
        <begin position="1696"/>
        <end position="1708"/>
    </location>
</feature>
<evidence type="ECO:0000313" key="11">
    <source>
        <dbReference type="Proteomes" id="UP000054279"/>
    </source>
</evidence>
<dbReference type="InterPro" id="IPR027640">
    <property type="entry name" value="Kinesin-like_fam"/>
</dbReference>
<dbReference type="PROSITE" id="PS50067">
    <property type="entry name" value="KINESIN_MOTOR_2"/>
    <property type="match status" value="1"/>
</dbReference>
<feature type="coiled-coil region" evidence="7">
    <location>
        <begin position="1471"/>
        <end position="1544"/>
    </location>
</feature>
<feature type="coiled-coil region" evidence="7">
    <location>
        <begin position="1069"/>
        <end position="1155"/>
    </location>
</feature>
<feature type="coiled-coil region" evidence="7">
    <location>
        <begin position="961"/>
        <end position="995"/>
    </location>
</feature>
<evidence type="ECO:0000256" key="3">
    <source>
        <dbReference type="ARBA" id="ARBA00022741"/>
    </source>
</evidence>
<evidence type="ECO:0000256" key="1">
    <source>
        <dbReference type="ARBA" id="ARBA00004496"/>
    </source>
</evidence>
<feature type="compositionally biased region" description="Polar residues" evidence="8">
    <location>
        <begin position="250"/>
        <end position="262"/>
    </location>
</feature>
<feature type="non-terminal residue" evidence="10">
    <location>
        <position position="1"/>
    </location>
</feature>
<keyword evidence="5 7" id="KW-0175">Coiled coil</keyword>
<feature type="region of interest" description="Disordered" evidence="8">
    <location>
        <begin position="36"/>
        <end position="61"/>
    </location>
</feature>
<dbReference type="InterPro" id="IPR001752">
    <property type="entry name" value="Kinesin_motor_dom"/>
</dbReference>
<feature type="coiled-coil region" evidence="7">
    <location>
        <begin position="1336"/>
        <end position="1443"/>
    </location>
</feature>
<dbReference type="SMART" id="SM00129">
    <property type="entry name" value="KISc"/>
    <property type="match status" value="1"/>
</dbReference>
<dbReference type="SUPFAM" id="SSF52540">
    <property type="entry name" value="P-loop containing nucleoside triphosphate hydrolases"/>
    <property type="match status" value="1"/>
</dbReference>
<evidence type="ECO:0000256" key="4">
    <source>
        <dbReference type="ARBA" id="ARBA00022840"/>
    </source>
</evidence>
<keyword evidence="3 6" id="KW-0547">Nucleotide-binding</keyword>
<evidence type="ECO:0000256" key="7">
    <source>
        <dbReference type="SAM" id="Coils"/>
    </source>
</evidence>
<dbReference type="Gene3D" id="3.40.850.10">
    <property type="entry name" value="Kinesin motor domain"/>
    <property type="match status" value="1"/>
</dbReference>
<feature type="compositionally biased region" description="Polar residues" evidence="8">
    <location>
        <begin position="892"/>
        <end position="901"/>
    </location>
</feature>
<feature type="compositionally biased region" description="Pro residues" evidence="8">
    <location>
        <begin position="1758"/>
        <end position="1774"/>
    </location>
</feature>
<comment type="subcellular location">
    <subcellularLocation>
        <location evidence="1">Cytoplasm</location>
    </subcellularLocation>
</comment>
<feature type="compositionally biased region" description="Polar residues" evidence="8">
    <location>
        <begin position="1802"/>
        <end position="1815"/>
    </location>
</feature>
<dbReference type="InterPro" id="IPR019821">
    <property type="entry name" value="Kinesin_motor_CS"/>
</dbReference>
<accession>A0A0C9VBD2</accession>
<feature type="region of interest" description="Disordered" evidence="8">
    <location>
        <begin position="1688"/>
        <end position="1708"/>
    </location>
</feature>
<protein>
    <recommendedName>
        <fullName evidence="9">Kinesin motor domain-containing protein</fullName>
    </recommendedName>
</protein>
<dbReference type="PANTHER" id="PTHR47969">
    <property type="entry name" value="CHROMOSOME-ASSOCIATED KINESIN KIF4A-RELATED"/>
    <property type="match status" value="1"/>
</dbReference>
<keyword evidence="6" id="KW-0505">Motor protein</keyword>
<dbReference type="GO" id="GO:0005524">
    <property type="term" value="F:ATP binding"/>
    <property type="evidence" value="ECO:0007669"/>
    <property type="project" value="UniProtKB-UniRule"/>
</dbReference>
<reference evidence="10 11" key="1">
    <citation type="submission" date="2014-06" db="EMBL/GenBank/DDBJ databases">
        <title>Evolutionary Origins and Diversification of the Mycorrhizal Mutualists.</title>
        <authorList>
            <consortium name="DOE Joint Genome Institute"/>
            <consortium name="Mycorrhizal Genomics Consortium"/>
            <person name="Kohler A."/>
            <person name="Kuo A."/>
            <person name="Nagy L.G."/>
            <person name="Floudas D."/>
            <person name="Copeland A."/>
            <person name="Barry K.W."/>
            <person name="Cichocki N."/>
            <person name="Veneault-Fourrey C."/>
            <person name="LaButti K."/>
            <person name="Lindquist E.A."/>
            <person name="Lipzen A."/>
            <person name="Lundell T."/>
            <person name="Morin E."/>
            <person name="Murat C."/>
            <person name="Riley R."/>
            <person name="Ohm R."/>
            <person name="Sun H."/>
            <person name="Tunlid A."/>
            <person name="Henrissat B."/>
            <person name="Grigoriev I.V."/>
            <person name="Hibbett D.S."/>
            <person name="Martin F."/>
        </authorList>
    </citation>
    <scope>NUCLEOTIDE SEQUENCE [LARGE SCALE GENOMIC DNA]</scope>
    <source>
        <strain evidence="10 11">SS14</strain>
    </source>
</reference>
<feature type="compositionally biased region" description="Low complexity" evidence="8">
    <location>
        <begin position="1784"/>
        <end position="1800"/>
    </location>
</feature>
<feature type="region of interest" description="Disordered" evidence="8">
    <location>
        <begin position="250"/>
        <end position="331"/>
    </location>
</feature>
<dbReference type="InterPro" id="IPR036961">
    <property type="entry name" value="Kinesin_motor_dom_sf"/>
</dbReference>
<dbReference type="Proteomes" id="UP000054279">
    <property type="component" value="Unassembled WGS sequence"/>
</dbReference>
<feature type="binding site" evidence="6">
    <location>
        <begin position="107"/>
        <end position="114"/>
    </location>
    <ligand>
        <name>ATP</name>
        <dbReference type="ChEBI" id="CHEBI:30616"/>
    </ligand>
</feature>
<dbReference type="SUPFAM" id="SSF57997">
    <property type="entry name" value="Tropomyosin"/>
    <property type="match status" value="1"/>
</dbReference>
<evidence type="ECO:0000256" key="8">
    <source>
        <dbReference type="SAM" id="MobiDB-lite"/>
    </source>
</evidence>
<feature type="coiled-coil region" evidence="7">
    <location>
        <begin position="1855"/>
        <end position="1956"/>
    </location>
</feature>
<dbReference type="GO" id="GO:0005875">
    <property type="term" value="C:microtubule associated complex"/>
    <property type="evidence" value="ECO:0007669"/>
    <property type="project" value="TreeGrafter"/>
</dbReference>
<feature type="non-terminal residue" evidence="10">
    <location>
        <position position="1960"/>
    </location>
</feature>
<name>A0A0C9VBD2_SPHS4</name>
<dbReference type="GO" id="GO:0003777">
    <property type="term" value="F:microtubule motor activity"/>
    <property type="evidence" value="ECO:0007669"/>
    <property type="project" value="InterPro"/>
</dbReference>
<dbReference type="GO" id="GO:0007052">
    <property type="term" value="P:mitotic spindle organization"/>
    <property type="evidence" value="ECO:0007669"/>
    <property type="project" value="TreeGrafter"/>
</dbReference>
<keyword evidence="2" id="KW-0963">Cytoplasm</keyword>
<evidence type="ECO:0000256" key="2">
    <source>
        <dbReference type="ARBA" id="ARBA00022490"/>
    </source>
</evidence>
<dbReference type="PROSITE" id="PS00411">
    <property type="entry name" value="KINESIN_MOTOR_1"/>
    <property type="match status" value="1"/>
</dbReference>
<feature type="compositionally biased region" description="Low complexity" evidence="8">
    <location>
        <begin position="902"/>
        <end position="915"/>
    </location>
</feature>
<dbReference type="Pfam" id="PF00225">
    <property type="entry name" value="Kinesin"/>
    <property type="match status" value="2"/>
</dbReference>
<sequence>LSTAVRIRPTTSHDTISIPARFQRTVVQASTPTTVQVDSTTSAPNSAAANGGAQVPPSSAGPTKKQYFTFDQVHPPSTSQHTLFQTTAEPVVSRFLQGFNCTILAYGQTSSGKTYSMTGVDLDGDPSDPNNGMGIIPRSVAKIFEQARQIKQERGTNWTYTLKGSYIEIYNEDLIDLLAEESVKRDVQIREDKDGHIIWGGLREVSVRNAGEVMNLIRQGAAIRRTKETDMNAQSSRSHAIFSLTLTQKKYNGSGQPTRSSSPLPPTGRSPSRLARPGSVYSTGSIPRVSSPTSGRPPTPSFHNAISRGGGLRPGSALGGRISPAPGRDDDDVGEWVTIVSKFHFVDLAGSERLKRTAAVGERVKEGISINSGLLALGNVISALGDPSRAKSHTNTHIPYRDSKLTRLLQDSLGGNANTLMIACVSPAEWNVGETVNTLKYANRARNIRNRAVISEKEDGWDDVEWLQNMVTRLRKDLKSIKEGNVNGTGNTSRDNEQHGRDPVVIQQFVDLQSQHDELRQQFIQRTEELTRLRRELGESQRATGGSIPGTGKYEEIVGPVIEEYEKTIASMEAELNLNRAALRHTNNLVGEKEEELSIVTERHAATELYLEELRARVAKLSEREASTEAYVRDLEEKIKTYDESTSSSSTIVSDLRRELQQYKDRESHNTAYIADLEQRLTRSDEGILSLRERVQQLEDDVESRVQAAELLQKRLDELTSDGQAWRSDLEEREARLRDLEKQLQVWEEKKREAAEERERLDDVAEDVAKARRSLEIDMKATADTSSANEEEQDLKEQFTALQQTHQATLTDLASVTDKYRDALREISDLAAQIQEAKLQSAIAPEPSDDGSDRIPATPRRRPPGGSLRSHRSGEFAIGQNGAGRRSFFRQAASTESLHTRSQSQSQSLSQELSSARSPRPSFNGRPESLHVQSPTLLSPIITRKDSYSSQSSELVAERSAASLEKEIMRLQEVLKEREGEILSLEQSLKEKEIKPSHEITPIPEIDDKEPDMEDPNFKELSPTTLKQFKALRRLSRRLSLQKPEEPPADPSETLDRLNELMLSMAQKESQHREIVEKLNAELNQIRRQHDELNALSRDQLKYTETSTELENQLVSHTNLKTALAELRQREASLLDQIQAEQERHTLELQRLRGEHDQALRSKDIDAQKLLEEAKKVHDVDIARLQLEIANAAAFLARTQQEHEEAFGNLRAEHAAQLEQRSKEVEDFMGQSQSEQAETLSKLQGEHALVLKKEIEASQARLQELRDEHTSMLEKLRTDHEEFIRKKEANAVKALDRLREEHDAAISSLEFSHEGVLSERQSEYAANIRNLQEEHARVLSNQEHEHLEMLDNLKREHDREISDLLENHASTMEKIDTRHTSSLTQLKNELTSEINRLQEELDAVTEEHKALELRHVDELAHAAEKAKDERELAIRDLQNEHRKVLDSQTADHDTVLTQTKTAYDEDHSALTKSHTEEIARLKAEHEAALADASTHAEDIVRFRAEHEIALADANTHAEEIARLRAEHEAALADANNALLSVQEEHSLALEKTRNETEAILAESNEKHAAALSELQSLYAKERETVVKEHELLVQEVAAYKAAMDEFTISRQQTQEAHEEAIIKKDLLVVALEEEANTAKEERTQLAAEIEALKLELENTRSQTAELVQEASKRESLVSDLERHRSLLGEVHSNLQKTKDERDNLASEKMRQEELVRQLQVQLEAQANAKLVEPIPLSPVSPRPGMEHRAGSLTRVNGIPPPMTPPPAGPPPPTPGQVTRVASESIPSRSSATLSASSRGSQAEPSTPATSIMHSSQVAPDSKIFARLEEQNVILEERETMIKTLNKQLTHCEGDLQAHMDLVATLENQLNDSERNLRKARLQATEFSKERDRLNSQVETLRNELSEAKREVVNVRRSIVEEKQSLEHRLDEERKAKERARAQLDQRIEELQKRKSKFACI</sequence>
<feature type="region of interest" description="Disordered" evidence="8">
    <location>
        <begin position="1734"/>
        <end position="1815"/>
    </location>
</feature>
<feature type="coiled-coil region" evidence="7">
    <location>
        <begin position="1628"/>
        <end position="1669"/>
    </location>
</feature>
<gene>
    <name evidence="10" type="ORF">M422DRAFT_168492</name>
</gene>
<dbReference type="EMBL" id="KN837118">
    <property type="protein sequence ID" value="KIJ44279.1"/>
    <property type="molecule type" value="Genomic_DNA"/>
</dbReference>
<feature type="coiled-coil region" evidence="7">
    <location>
        <begin position="1248"/>
        <end position="1275"/>
    </location>
</feature>
<feature type="compositionally biased region" description="Low complexity" evidence="8">
    <location>
        <begin position="40"/>
        <end position="53"/>
    </location>
</feature>
<organism evidence="10 11">
    <name type="scientific">Sphaerobolus stellatus (strain SS14)</name>
    <dbReference type="NCBI Taxonomy" id="990650"/>
    <lineage>
        <taxon>Eukaryota</taxon>
        <taxon>Fungi</taxon>
        <taxon>Dikarya</taxon>
        <taxon>Basidiomycota</taxon>
        <taxon>Agaricomycotina</taxon>
        <taxon>Agaricomycetes</taxon>
        <taxon>Phallomycetidae</taxon>
        <taxon>Geastrales</taxon>
        <taxon>Sphaerobolaceae</taxon>
        <taxon>Sphaerobolus</taxon>
    </lineage>
</organism>